<feature type="transmembrane region" description="Helical" evidence="5">
    <location>
        <begin position="20"/>
        <end position="40"/>
    </location>
</feature>
<evidence type="ECO:0000256" key="5">
    <source>
        <dbReference type="SAM" id="Phobius"/>
    </source>
</evidence>
<evidence type="ECO:0000313" key="7">
    <source>
        <dbReference type="Proteomes" id="UP001596003"/>
    </source>
</evidence>
<comment type="caution">
    <text evidence="6">The sequence shown here is derived from an EMBL/GenBank/DDBJ whole genome shotgun (WGS) entry which is preliminary data.</text>
</comment>
<keyword evidence="7" id="KW-1185">Reference proteome</keyword>
<evidence type="ECO:0000256" key="3">
    <source>
        <dbReference type="ARBA" id="ARBA00022989"/>
    </source>
</evidence>
<dbReference type="Gene3D" id="1.20.120.1630">
    <property type="match status" value="1"/>
</dbReference>
<protein>
    <submittedName>
        <fullName evidence="6">Methyltransferase family protein</fullName>
        <ecNumber evidence="6">2.1.1.100</ecNumber>
        <ecNumber evidence="6">2.1.1.334</ecNumber>
    </submittedName>
</protein>
<dbReference type="GO" id="GO:0004671">
    <property type="term" value="F:protein C-terminal S-isoprenylcysteine carboxyl O-methyltransferase activity"/>
    <property type="evidence" value="ECO:0007669"/>
    <property type="project" value="UniProtKB-EC"/>
</dbReference>
<dbReference type="EMBL" id="JBHSFY010000012">
    <property type="protein sequence ID" value="MFC4479014.1"/>
    <property type="molecule type" value="Genomic_DNA"/>
</dbReference>
<dbReference type="EC" id="2.1.1.334" evidence="6"/>
<dbReference type="InterPro" id="IPR007318">
    <property type="entry name" value="Phopholipid_MeTrfase"/>
</dbReference>
<dbReference type="PANTHER" id="PTHR12714">
    <property type="entry name" value="PROTEIN-S ISOPRENYLCYSTEINE O-METHYLTRANSFERASE"/>
    <property type="match status" value="1"/>
</dbReference>
<evidence type="ECO:0000256" key="2">
    <source>
        <dbReference type="ARBA" id="ARBA00022692"/>
    </source>
</evidence>
<evidence type="ECO:0000313" key="6">
    <source>
        <dbReference type="EMBL" id="MFC4479014.1"/>
    </source>
</evidence>
<keyword evidence="6" id="KW-0808">Transferase</keyword>
<sequence>MALHEELEKQGANLSSSAKGLPLFVLILGYILFLASSSYPENYFFQNSAYEVLYEVTCLALSMVGFTVIIYTNGYSANPTPLNRSGEAEADFDKTGAYSVVRHPLCSGLLIMWLGPAMATGNLFFIVSFFLFCCVFFERIMIAEEGHFKRKFGFKYSAWAEQVPALIPSLAKFRKPDKKFDLIRAFKNSTGQLSIVLLTFLILDGLKQILAVKPDYNDLYISLLVLSLLITAACEFDDSLKKKWTKGS</sequence>
<dbReference type="EC" id="2.1.1.100" evidence="6"/>
<dbReference type="RefSeq" id="WP_379800104.1">
    <property type="nucleotide sequence ID" value="NZ_JBHSFY010000012.1"/>
</dbReference>
<feature type="transmembrane region" description="Helical" evidence="5">
    <location>
        <begin position="52"/>
        <end position="72"/>
    </location>
</feature>
<organism evidence="6 7">
    <name type="scientific">Flavobacterium chungangensis</name>
    <dbReference type="NCBI Taxonomy" id="2708132"/>
    <lineage>
        <taxon>Bacteria</taxon>
        <taxon>Pseudomonadati</taxon>
        <taxon>Bacteroidota</taxon>
        <taxon>Flavobacteriia</taxon>
        <taxon>Flavobacteriales</taxon>
        <taxon>Flavobacteriaceae</taxon>
        <taxon>Flavobacterium</taxon>
    </lineage>
</organism>
<keyword evidence="4 5" id="KW-0472">Membrane</keyword>
<dbReference type="PANTHER" id="PTHR12714:SF9">
    <property type="entry name" value="PROTEIN-S-ISOPRENYLCYSTEINE O-METHYLTRANSFERASE"/>
    <property type="match status" value="1"/>
</dbReference>
<keyword evidence="6" id="KW-0489">Methyltransferase</keyword>
<feature type="transmembrane region" description="Helical" evidence="5">
    <location>
        <begin position="182"/>
        <end position="203"/>
    </location>
</feature>
<accession>A0ABV8ZHH1</accession>
<reference evidence="7" key="1">
    <citation type="journal article" date="2019" name="Int. J. Syst. Evol. Microbiol.">
        <title>The Global Catalogue of Microorganisms (GCM) 10K type strain sequencing project: providing services to taxonomists for standard genome sequencing and annotation.</title>
        <authorList>
            <consortium name="The Broad Institute Genomics Platform"/>
            <consortium name="The Broad Institute Genome Sequencing Center for Infectious Disease"/>
            <person name="Wu L."/>
            <person name="Ma J."/>
        </authorList>
    </citation>
    <scope>NUCLEOTIDE SEQUENCE [LARGE SCALE GENOMIC DNA]</scope>
    <source>
        <strain evidence="7">NBRC 103627</strain>
    </source>
</reference>
<evidence type="ECO:0000256" key="4">
    <source>
        <dbReference type="ARBA" id="ARBA00023136"/>
    </source>
</evidence>
<gene>
    <name evidence="6" type="ORF">ACFO3N_18200</name>
</gene>
<dbReference type="GO" id="GO:0032259">
    <property type="term" value="P:methylation"/>
    <property type="evidence" value="ECO:0007669"/>
    <property type="project" value="UniProtKB-KW"/>
</dbReference>
<keyword evidence="2 5" id="KW-0812">Transmembrane</keyword>
<dbReference type="Pfam" id="PF04191">
    <property type="entry name" value="PEMT"/>
    <property type="match status" value="1"/>
</dbReference>
<keyword evidence="3 5" id="KW-1133">Transmembrane helix</keyword>
<comment type="subcellular location">
    <subcellularLocation>
        <location evidence="1">Endomembrane system</location>
        <topology evidence="1">Multi-pass membrane protein</topology>
    </subcellularLocation>
</comment>
<feature type="transmembrane region" description="Helical" evidence="5">
    <location>
        <begin position="219"/>
        <end position="236"/>
    </location>
</feature>
<evidence type="ECO:0000256" key="1">
    <source>
        <dbReference type="ARBA" id="ARBA00004127"/>
    </source>
</evidence>
<name>A0ABV8ZHH1_9FLAO</name>
<proteinExistence type="predicted"/>
<dbReference type="Proteomes" id="UP001596003">
    <property type="component" value="Unassembled WGS sequence"/>
</dbReference>